<comment type="similarity">
    <text evidence="1">Belongs to the SHQ1 family.</text>
</comment>
<dbReference type="InterPro" id="IPR039742">
    <property type="entry name" value="Shq1"/>
</dbReference>
<dbReference type="PANTHER" id="PTHR12967:SF0">
    <property type="entry name" value="PROTEIN SHQ1 HOMOLOG"/>
    <property type="match status" value="1"/>
</dbReference>
<dbReference type="Pfam" id="PF04925">
    <property type="entry name" value="SHQ1"/>
    <property type="match status" value="1"/>
</dbReference>
<dbReference type="EMBL" id="GEDC01014109">
    <property type="protein sequence ID" value="JAS23189.1"/>
    <property type="molecule type" value="Transcribed_RNA"/>
</dbReference>
<evidence type="ECO:0000256" key="3">
    <source>
        <dbReference type="SAM" id="MobiDB-lite"/>
    </source>
</evidence>
<evidence type="ECO:0000259" key="4">
    <source>
        <dbReference type="Pfam" id="PF04925"/>
    </source>
</evidence>
<dbReference type="PANTHER" id="PTHR12967">
    <property type="entry name" value="PROTEIN SHQ1 HOMOLOG"/>
    <property type="match status" value="1"/>
</dbReference>
<dbReference type="GO" id="GO:0005737">
    <property type="term" value="C:cytoplasm"/>
    <property type="evidence" value="ECO:0007669"/>
    <property type="project" value="TreeGrafter"/>
</dbReference>
<protein>
    <recommendedName>
        <fullName evidence="2">Protein SHQ1 homolog</fullName>
    </recommendedName>
</protein>
<accession>A0A1B6DBX3</accession>
<reference evidence="5" key="1">
    <citation type="submission" date="2015-12" db="EMBL/GenBank/DDBJ databases">
        <title>De novo transcriptome assembly of four potential Pierce s Disease insect vectors from Arizona vineyards.</title>
        <authorList>
            <person name="Tassone E.E."/>
        </authorList>
    </citation>
    <scope>NUCLEOTIDE SEQUENCE</scope>
</reference>
<dbReference type="AlphaFoldDB" id="A0A1B6DBX3"/>
<feature type="region of interest" description="Disordered" evidence="3">
    <location>
        <begin position="292"/>
        <end position="339"/>
    </location>
</feature>
<proteinExistence type="inferred from homology"/>
<organism evidence="5">
    <name type="scientific">Clastoptera arizonana</name>
    <name type="common">Arizona spittle bug</name>
    <dbReference type="NCBI Taxonomy" id="38151"/>
    <lineage>
        <taxon>Eukaryota</taxon>
        <taxon>Metazoa</taxon>
        <taxon>Ecdysozoa</taxon>
        <taxon>Arthropoda</taxon>
        <taxon>Hexapoda</taxon>
        <taxon>Insecta</taxon>
        <taxon>Pterygota</taxon>
        <taxon>Neoptera</taxon>
        <taxon>Paraneoptera</taxon>
        <taxon>Hemiptera</taxon>
        <taxon>Auchenorrhyncha</taxon>
        <taxon>Cercopoidea</taxon>
        <taxon>Clastopteridae</taxon>
        <taxon>Clastoptera</taxon>
    </lineage>
</organism>
<dbReference type="GO" id="GO:0005654">
    <property type="term" value="C:nucleoplasm"/>
    <property type="evidence" value="ECO:0007669"/>
    <property type="project" value="TreeGrafter"/>
</dbReference>
<gene>
    <name evidence="5" type="ORF">g.40450</name>
</gene>
<feature type="compositionally biased region" description="Acidic residues" evidence="3">
    <location>
        <begin position="301"/>
        <end position="339"/>
    </location>
</feature>
<evidence type="ECO:0000313" key="5">
    <source>
        <dbReference type="EMBL" id="JAS23189.1"/>
    </source>
</evidence>
<evidence type="ECO:0000256" key="1">
    <source>
        <dbReference type="ARBA" id="ARBA00005607"/>
    </source>
</evidence>
<dbReference type="InterPro" id="IPR007009">
    <property type="entry name" value="Shq1_C"/>
</dbReference>
<dbReference type="GO" id="GO:0051082">
    <property type="term" value="F:unfolded protein binding"/>
    <property type="evidence" value="ECO:0007669"/>
    <property type="project" value="TreeGrafter"/>
</dbReference>
<name>A0A1B6DBX3_9HEMI</name>
<feature type="domain" description="Shq1 C-terminal" evidence="4">
    <location>
        <begin position="81"/>
        <end position="266"/>
    </location>
</feature>
<evidence type="ECO:0000256" key="2">
    <source>
        <dbReference type="ARBA" id="ARBA00013750"/>
    </source>
</evidence>
<sequence length="339" mass="39354">MFSGNLPSYGFANKVQGVFVKTKDEFKVIVDLPDPDSTVACEREARRLKCEEIAFSSHHYCADFMEEDVVEPYLQFNSKFQSRKQVTLNHEEQEKLLSFGNKEYLLNKEEKKIVLLSLVDILFAYSYNHRTTYGEDSSEDSSECAWTVNKLSATLCWFQYFKTINDVIKTCIRRSLCYPLYRNFKLSLKVLEDTTNILKGGRKQIIKCLLHIHKLFNESEPRYILNELYIKDYCIWVQNLSDSRIENLIESIQKVIINKCDLNLELEELETAAILVQKETDEERLLQQVMNLDIHSKNSSDEEEESSSNESDYETDSESSSETETESLDSDDESSVSDT</sequence>
<dbReference type="GO" id="GO:0000493">
    <property type="term" value="P:box H/ACA snoRNP assembly"/>
    <property type="evidence" value="ECO:0007669"/>
    <property type="project" value="InterPro"/>
</dbReference>